<reference evidence="1" key="1">
    <citation type="submission" date="2015-11" db="EMBL/GenBank/DDBJ databases">
        <title>De novo transcriptome assembly of four potential Pierce s Disease insect vectors from Arizona vineyards.</title>
        <authorList>
            <person name="Tassone E.E."/>
        </authorList>
    </citation>
    <scope>NUCLEOTIDE SEQUENCE</scope>
</reference>
<dbReference type="AlphaFoldDB" id="A0A1B6KFZ3"/>
<evidence type="ECO:0000313" key="1">
    <source>
        <dbReference type="EMBL" id="JAT10377.1"/>
    </source>
</evidence>
<gene>
    <name evidence="1" type="ORF">g.1318</name>
</gene>
<organism evidence="1">
    <name type="scientific">Graphocephala atropunctata</name>
    <dbReference type="NCBI Taxonomy" id="36148"/>
    <lineage>
        <taxon>Eukaryota</taxon>
        <taxon>Metazoa</taxon>
        <taxon>Ecdysozoa</taxon>
        <taxon>Arthropoda</taxon>
        <taxon>Hexapoda</taxon>
        <taxon>Insecta</taxon>
        <taxon>Pterygota</taxon>
        <taxon>Neoptera</taxon>
        <taxon>Paraneoptera</taxon>
        <taxon>Hemiptera</taxon>
        <taxon>Auchenorrhyncha</taxon>
        <taxon>Membracoidea</taxon>
        <taxon>Cicadellidae</taxon>
        <taxon>Cicadellinae</taxon>
        <taxon>Cicadellini</taxon>
        <taxon>Graphocephala</taxon>
    </lineage>
</organism>
<name>A0A1B6KFZ3_9HEMI</name>
<protein>
    <submittedName>
        <fullName evidence="1">Uncharacterized protein</fullName>
    </submittedName>
</protein>
<feature type="non-terminal residue" evidence="1">
    <location>
        <position position="169"/>
    </location>
</feature>
<proteinExistence type="predicted"/>
<feature type="non-terminal residue" evidence="1">
    <location>
        <position position="1"/>
    </location>
</feature>
<sequence>KARQELWNSLLEVYENEGDNDGKDLDVTELEQWCQTTQRKSVYRALPRLMEAKPDLVSRALPGWFGEQSEELDVRELKQVKKRKIKPAKSNSTITVKTKNGIKTSVEVQPSLPVRTKKVIKSPVEVQPRLAVKAKNVIKPPVVEEKPKSSVKTKNVIKPSVEIQPSLPG</sequence>
<accession>A0A1B6KFZ3</accession>
<dbReference type="EMBL" id="GEBQ01029600">
    <property type="protein sequence ID" value="JAT10377.1"/>
    <property type="molecule type" value="Transcribed_RNA"/>
</dbReference>